<dbReference type="EMBL" id="JAUFSA010000001">
    <property type="protein sequence ID" value="MDP7735340.1"/>
    <property type="molecule type" value="Genomic_DNA"/>
</dbReference>
<gene>
    <name evidence="2" type="primary">papA3</name>
    <name evidence="2" type="ORF">MPRG_21500</name>
    <name evidence="3" type="ORF">QXL92_11365</name>
</gene>
<dbReference type="Gene3D" id="3.30.559.30">
    <property type="entry name" value="Nonribosomal peptide synthetase, condensation domain"/>
    <property type="match status" value="1"/>
</dbReference>
<dbReference type="GO" id="GO:0008610">
    <property type="term" value="P:lipid biosynthetic process"/>
    <property type="evidence" value="ECO:0007669"/>
    <property type="project" value="UniProtKB-ARBA"/>
</dbReference>
<evidence type="ECO:0000259" key="1">
    <source>
        <dbReference type="Pfam" id="PF00668"/>
    </source>
</evidence>
<dbReference type="EMBL" id="BLKX01000001">
    <property type="protein sequence ID" value="GFG78874.1"/>
    <property type="molecule type" value="Genomic_DNA"/>
</dbReference>
<proteinExistence type="predicted"/>
<accession>A0A386U5V4</accession>
<dbReference type="Gene3D" id="3.30.559.10">
    <property type="entry name" value="Chloramphenicol acetyltransferase-like domain"/>
    <property type="match status" value="1"/>
</dbReference>
<dbReference type="Proteomes" id="UP000465240">
    <property type="component" value="Unassembled WGS sequence"/>
</dbReference>
<evidence type="ECO:0000313" key="3">
    <source>
        <dbReference type="EMBL" id="MDP7735340.1"/>
    </source>
</evidence>
<keyword evidence="4" id="KW-1185">Reference proteome</keyword>
<dbReference type="GO" id="GO:0016746">
    <property type="term" value="F:acyltransferase activity"/>
    <property type="evidence" value="ECO:0007669"/>
    <property type="project" value="UniProtKB-KW"/>
</dbReference>
<dbReference type="KEGG" id="mpag:C0J29_13265"/>
<dbReference type="RefSeq" id="WP_065046618.1">
    <property type="nucleotide sequence ID" value="NZ_BLKX01000001.1"/>
</dbReference>
<evidence type="ECO:0000313" key="2">
    <source>
        <dbReference type="EMBL" id="GFG78874.1"/>
    </source>
</evidence>
<dbReference type="InterPro" id="IPR023213">
    <property type="entry name" value="CAT-like_dom_sf"/>
</dbReference>
<sequence>MIIGGGSADVTLGVGIVYDWEPGPGSIVTWQPTPASRAKAAKAPVVDVPPSSMQAGHLRGYVEFGERGLDYSRLVMGSWEIPGKCDIRTMTHVINAHVRRHETYRSWFEYNGPKDIVRHKIQNPRDIQLAPVQHGEMTQPEWRELVVSTPPPLEWDCFRFGLIQHENHCSLFAIVDHLHCDPAVVSSLYVEILTNYRALLEGKPPLVMPEPGSHDNFCIREAKISAEATLDTPEVRKWIDFAENNGGGLPEFPLPLGEQSHACGGDIMIEKLMTPQQTAKFEATCMAANARFSGGLFGCVALAHYELTGQETYNGMTPVDKRNSPEEYLSMGWFTGAVPFTVAIDPNSFEETARSTQASFDDNMDMANVPYERVLELAPWLKRNSSQFFMTNYMDAGLPPLSAVVATALKGANATAYNDGRNPAYLYFSVIRLFDEVSIMVNFPNNPVARESVTRYLEVLKSVFARACEGQYAKAAVQLAQ</sequence>
<dbReference type="Pfam" id="PF00668">
    <property type="entry name" value="Condensation"/>
    <property type="match status" value="1"/>
</dbReference>
<evidence type="ECO:0000313" key="4">
    <source>
        <dbReference type="Proteomes" id="UP000465240"/>
    </source>
</evidence>
<dbReference type="SUPFAM" id="SSF52777">
    <property type="entry name" value="CoA-dependent acyltransferases"/>
    <property type="match status" value="2"/>
</dbReference>
<feature type="domain" description="Condensation" evidence="1">
    <location>
        <begin position="79"/>
        <end position="391"/>
    </location>
</feature>
<dbReference type="InterPro" id="IPR001242">
    <property type="entry name" value="Condensation_dom"/>
</dbReference>
<dbReference type="AlphaFoldDB" id="A0A386U5V4"/>
<protein>
    <submittedName>
        <fullName evidence="2">Acyltransferase papA3</fullName>
    </submittedName>
    <submittedName>
        <fullName evidence="3">Condensation domain-containing protein</fullName>
    </submittedName>
</protein>
<organism evidence="3 5">
    <name type="scientific">Mycobacterium paragordonae</name>
    <dbReference type="NCBI Taxonomy" id="1389713"/>
    <lineage>
        <taxon>Bacteria</taxon>
        <taxon>Bacillati</taxon>
        <taxon>Actinomycetota</taxon>
        <taxon>Actinomycetes</taxon>
        <taxon>Mycobacteriales</taxon>
        <taxon>Mycobacteriaceae</taxon>
        <taxon>Mycobacterium</taxon>
    </lineage>
</organism>
<keyword evidence="2" id="KW-0012">Acyltransferase</keyword>
<evidence type="ECO:0000313" key="5">
    <source>
        <dbReference type="Proteomes" id="UP001229081"/>
    </source>
</evidence>
<reference evidence="3" key="3">
    <citation type="submission" date="2023-06" db="EMBL/GenBank/DDBJ databases">
        <title>Identification of two novel mycobacterium reveal diversities and complexities of Mycobacterium gordonae clade.</title>
        <authorList>
            <person name="Matsumoto Y."/>
            <person name="Nakamura S."/>
            <person name="Motooka D."/>
            <person name="Fukushima K."/>
        </authorList>
    </citation>
    <scope>NUCLEOTIDE SEQUENCE</scope>
    <source>
        <strain evidence="3">TY812</strain>
    </source>
</reference>
<comment type="caution">
    <text evidence="3">The sequence shown here is derived from an EMBL/GenBank/DDBJ whole genome shotgun (WGS) entry which is preliminary data.</text>
</comment>
<keyword evidence="2" id="KW-0808">Transferase</keyword>
<dbReference type="Proteomes" id="UP001229081">
    <property type="component" value="Unassembled WGS sequence"/>
</dbReference>
<reference evidence="2 4" key="1">
    <citation type="journal article" date="2019" name="Emerg. Microbes Infect.">
        <title>Comprehensive subspecies identification of 175 nontuberculous mycobacteria species based on 7547 genomic profiles.</title>
        <authorList>
            <person name="Matsumoto Y."/>
            <person name="Kinjo T."/>
            <person name="Motooka D."/>
            <person name="Nabeya D."/>
            <person name="Jung N."/>
            <person name="Uechi K."/>
            <person name="Horii T."/>
            <person name="Iida T."/>
            <person name="Fujita J."/>
            <person name="Nakamura S."/>
        </authorList>
    </citation>
    <scope>NUCLEOTIDE SEQUENCE [LARGE SCALE GENOMIC DNA]</scope>
    <source>
        <strain evidence="2 4">JCM 18565</strain>
    </source>
</reference>
<name>A0A386U5V4_9MYCO</name>
<reference evidence="2" key="2">
    <citation type="submission" date="2020-02" db="EMBL/GenBank/DDBJ databases">
        <authorList>
            <person name="Matsumoto Y."/>
            <person name="Kinjo T."/>
            <person name="Motooka D."/>
            <person name="Nabeya D."/>
            <person name="Jung N."/>
            <person name="Uechi K."/>
            <person name="Horii T."/>
            <person name="Iida T."/>
            <person name="Fujita J."/>
            <person name="Nakamura S."/>
        </authorList>
    </citation>
    <scope>NUCLEOTIDE SEQUENCE</scope>
    <source>
        <strain evidence="2">JCM 18565</strain>
    </source>
</reference>